<evidence type="ECO:0000256" key="2">
    <source>
        <dbReference type="ARBA" id="ARBA00022908"/>
    </source>
</evidence>
<evidence type="ECO:0000256" key="5">
    <source>
        <dbReference type="PROSITE-ProRule" id="PRU01248"/>
    </source>
</evidence>
<comment type="caution">
    <text evidence="9">The sequence shown here is derived from an EMBL/GenBank/DDBJ whole genome shotgun (WGS) entry which is preliminary data.</text>
</comment>
<evidence type="ECO:0000256" key="6">
    <source>
        <dbReference type="SAM" id="MobiDB-lite"/>
    </source>
</evidence>
<dbReference type="CDD" id="cd00796">
    <property type="entry name" value="INT_Rci_Hp1_C"/>
    <property type="match status" value="1"/>
</dbReference>
<dbReference type="InterPro" id="IPR050090">
    <property type="entry name" value="Tyrosine_recombinase_XerCD"/>
</dbReference>
<evidence type="ECO:0000256" key="1">
    <source>
        <dbReference type="ARBA" id="ARBA00008857"/>
    </source>
</evidence>
<dbReference type="EMBL" id="MLBY01000004">
    <property type="protein sequence ID" value="MEE7458040.1"/>
    <property type="molecule type" value="Genomic_DNA"/>
</dbReference>
<dbReference type="InterPro" id="IPR044068">
    <property type="entry name" value="CB"/>
</dbReference>
<dbReference type="InterPro" id="IPR013762">
    <property type="entry name" value="Integrase-like_cat_sf"/>
</dbReference>
<dbReference type="InterPro" id="IPR010998">
    <property type="entry name" value="Integrase_recombinase_N"/>
</dbReference>
<keyword evidence="3 5" id="KW-0238">DNA-binding</keyword>
<dbReference type="Pfam" id="PF00589">
    <property type="entry name" value="Phage_integrase"/>
    <property type="match status" value="1"/>
</dbReference>
<keyword evidence="10" id="KW-1185">Reference proteome</keyword>
<dbReference type="InterPro" id="IPR002104">
    <property type="entry name" value="Integrase_catalytic"/>
</dbReference>
<dbReference type="PANTHER" id="PTHR30349">
    <property type="entry name" value="PHAGE INTEGRASE-RELATED"/>
    <property type="match status" value="1"/>
</dbReference>
<dbReference type="Proteomes" id="UP001349262">
    <property type="component" value="Unassembled WGS sequence"/>
</dbReference>
<dbReference type="Gene3D" id="1.10.150.130">
    <property type="match status" value="1"/>
</dbReference>
<evidence type="ECO:0000256" key="3">
    <source>
        <dbReference type="ARBA" id="ARBA00023125"/>
    </source>
</evidence>
<feature type="domain" description="Core-binding (CB)" evidence="8">
    <location>
        <begin position="56"/>
        <end position="135"/>
    </location>
</feature>
<dbReference type="PANTHER" id="PTHR30349:SF64">
    <property type="entry name" value="PROPHAGE INTEGRASE INTD-RELATED"/>
    <property type="match status" value="1"/>
</dbReference>
<keyword evidence="2" id="KW-0229">DNA integration</keyword>
<evidence type="ECO:0000259" key="7">
    <source>
        <dbReference type="PROSITE" id="PS51898"/>
    </source>
</evidence>
<organism evidence="9 10">
    <name type="scientific">Methylobacterium radiotolerans</name>
    <dbReference type="NCBI Taxonomy" id="31998"/>
    <lineage>
        <taxon>Bacteria</taxon>
        <taxon>Pseudomonadati</taxon>
        <taxon>Pseudomonadota</taxon>
        <taxon>Alphaproteobacteria</taxon>
        <taxon>Hyphomicrobiales</taxon>
        <taxon>Methylobacteriaceae</taxon>
        <taxon>Methylobacterium</taxon>
    </lineage>
</organism>
<evidence type="ECO:0000256" key="4">
    <source>
        <dbReference type="ARBA" id="ARBA00023172"/>
    </source>
</evidence>
<protein>
    <submittedName>
        <fullName evidence="9">Integrase</fullName>
    </submittedName>
</protein>
<dbReference type="PROSITE" id="PS51898">
    <property type="entry name" value="TYR_RECOMBINASE"/>
    <property type="match status" value="1"/>
</dbReference>
<evidence type="ECO:0000259" key="8">
    <source>
        <dbReference type="PROSITE" id="PS51900"/>
    </source>
</evidence>
<dbReference type="InterPro" id="IPR011010">
    <property type="entry name" value="DNA_brk_join_enz"/>
</dbReference>
<name>A0ABU7TBV4_9HYPH</name>
<comment type="similarity">
    <text evidence="1">Belongs to the 'phage' integrase family.</text>
</comment>
<dbReference type="Gene3D" id="1.10.443.10">
    <property type="entry name" value="Intergrase catalytic core"/>
    <property type="match status" value="1"/>
</dbReference>
<sequence>MAGVYKRGDVWWVRFRRNGTHVRKSAKTTRKVEAQAYLERLLAEHAGRARGDVPRHRFEEAVERYFQETCVRPRTLSSYRSNSRTLAPTFNALHLNEITRRVIAEFVTARKRAGVTDTTIRRDLAFLSVICSACGRWGWLDTNPVTTFGKRGLREGRPRTRFLTQAEFDRLLAAASPSLRSAIILAVETGMRREELFGLTITAIDLNRREVHLERTKTGSPRRVPLSDNAIKAIKGLLDEPGRPRSSYLLCKADGSRYCDMKKGFGGACRRAKVTNMRWHDLRHTFASWYVQRGGDLYRLSRILGHSGLQMTARYGHLRVEDLHEEIGRVAQYRPQERLIRSSEKAEKDHPPEAQERRNP</sequence>
<keyword evidence="4" id="KW-0233">DNA recombination</keyword>
<evidence type="ECO:0000313" key="9">
    <source>
        <dbReference type="EMBL" id="MEE7458040.1"/>
    </source>
</evidence>
<evidence type="ECO:0000313" key="10">
    <source>
        <dbReference type="Proteomes" id="UP001349262"/>
    </source>
</evidence>
<proteinExistence type="inferred from homology"/>
<dbReference type="SUPFAM" id="SSF56349">
    <property type="entry name" value="DNA breaking-rejoining enzymes"/>
    <property type="match status" value="1"/>
</dbReference>
<reference evidence="9 10" key="1">
    <citation type="journal article" date="2012" name="Genet. Mol. Biol.">
        <title>Analysis of 16S rRNA and mxaF genes revealing insights into Methylobacterium niche-specific plant association.</title>
        <authorList>
            <person name="Dourado M.N."/>
            <person name="Andreote F.D."/>
            <person name="Dini-Andreote F."/>
            <person name="Conti R."/>
            <person name="Araujo J.M."/>
            <person name="Araujo W.L."/>
        </authorList>
    </citation>
    <scope>NUCLEOTIDE SEQUENCE [LARGE SCALE GENOMIC DNA]</scope>
    <source>
        <strain evidence="9 10">SR1.6/4</strain>
    </source>
</reference>
<gene>
    <name evidence="9" type="ORF">MRSR164_15045</name>
</gene>
<dbReference type="PROSITE" id="PS51900">
    <property type="entry name" value="CB"/>
    <property type="match status" value="1"/>
</dbReference>
<accession>A0ABU7TBV4</accession>
<feature type="region of interest" description="Disordered" evidence="6">
    <location>
        <begin position="338"/>
        <end position="360"/>
    </location>
</feature>
<feature type="domain" description="Tyr recombinase" evidence="7">
    <location>
        <begin position="158"/>
        <end position="328"/>
    </location>
</feature>